<comment type="caution">
    <text evidence="4">The sequence shown here is derived from an EMBL/GenBank/DDBJ whole genome shotgun (WGS) entry which is preliminary data.</text>
</comment>
<dbReference type="GO" id="GO:0004672">
    <property type="term" value="F:protein kinase activity"/>
    <property type="evidence" value="ECO:0007669"/>
    <property type="project" value="InterPro"/>
</dbReference>
<dbReference type="PANTHER" id="PTHR27001:SF858">
    <property type="entry name" value="PROTEIN STRUBBELIG-RECEPTOR FAMILY 5"/>
    <property type="match status" value="1"/>
</dbReference>
<evidence type="ECO:0000313" key="4">
    <source>
        <dbReference type="EMBL" id="TQE02253.1"/>
    </source>
</evidence>
<name>A0A540MVI5_MALBA</name>
<evidence type="ECO:0000259" key="3">
    <source>
        <dbReference type="Pfam" id="PF07714"/>
    </source>
</evidence>
<accession>A0A540MVI5</accession>
<dbReference type="InterPro" id="IPR011009">
    <property type="entry name" value="Kinase-like_dom_sf"/>
</dbReference>
<dbReference type="Gene3D" id="1.10.510.10">
    <property type="entry name" value="Transferase(Phosphotransferase) domain 1"/>
    <property type="match status" value="1"/>
</dbReference>
<keyword evidence="2" id="KW-0067">ATP-binding</keyword>
<dbReference type="GO" id="GO:0005886">
    <property type="term" value="C:plasma membrane"/>
    <property type="evidence" value="ECO:0007669"/>
    <property type="project" value="TreeGrafter"/>
</dbReference>
<dbReference type="PANTHER" id="PTHR27001">
    <property type="entry name" value="OS01G0253100 PROTEIN"/>
    <property type="match status" value="1"/>
</dbReference>
<reference evidence="4 5" key="1">
    <citation type="journal article" date="2019" name="G3 (Bethesda)">
        <title>Sequencing of a Wild Apple (Malus baccata) Genome Unravels the Differences Between Cultivated and Wild Apple Species Regarding Disease Resistance and Cold Tolerance.</title>
        <authorList>
            <person name="Chen X."/>
        </authorList>
    </citation>
    <scope>NUCLEOTIDE SEQUENCE [LARGE SCALE GENOMIC DNA]</scope>
    <source>
        <strain evidence="5">cv. Shandingzi</strain>
        <tissue evidence="4">Leaves</tissue>
    </source>
</reference>
<dbReference type="SUPFAM" id="SSF56112">
    <property type="entry name" value="Protein kinase-like (PK-like)"/>
    <property type="match status" value="1"/>
</dbReference>
<dbReference type="STRING" id="106549.A0A540MVI5"/>
<dbReference type="EMBL" id="VIEB01000179">
    <property type="protein sequence ID" value="TQE02253.1"/>
    <property type="molecule type" value="Genomic_DNA"/>
</dbReference>
<evidence type="ECO:0000256" key="2">
    <source>
        <dbReference type="ARBA" id="ARBA00022840"/>
    </source>
</evidence>
<dbReference type="AlphaFoldDB" id="A0A540MVI5"/>
<proteinExistence type="predicted"/>
<protein>
    <recommendedName>
        <fullName evidence="3">Serine-threonine/tyrosine-protein kinase catalytic domain-containing protein</fullName>
    </recommendedName>
</protein>
<gene>
    <name evidence="4" type="ORF">C1H46_012124</name>
</gene>
<keyword evidence="5" id="KW-1185">Reference proteome</keyword>
<feature type="domain" description="Serine-threonine/tyrosine-protein kinase catalytic" evidence="3">
    <location>
        <begin position="65"/>
        <end position="116"/>
    </location>
</feature>
<sequence length="163" mass="18846">MIKAKNQALLARHLVEPELADGYFEWVGLFGTSMMFAFHPQFTRTSNYPIFFLTLISIPSLRQNLWIRCNTPECIRPSAFTGKSDVYSFGVVMLELLTGRMPVERQSFKKATPHFFKEAFMKLMVHKSKENEWAFVTLKRVAEMSRASTRPGEDGSLFRGRRL</sequence>
<dbReference type="Pfam" id="PF07714">
    <property type="entry name" value="PK_Tyr_Ser-Thr"/>
    <property type="match status" value="1"/>
</dbReference>
<dbReference type="Proteomes" id="UP000315295">
    <property type="component" value="Unassembled WGS sequence"/>
</dbReference>
<evidence type="ECO:0000313" key="5">
    <source>
        <dbReference type="Proteomes" id="UP000315295"/>
    </source>
</evidence>
<organism evidence="4 5">
    <name type="scientific">Malus baccata</name>
    <name type="common">Siberian crab apple</name>
    <name type="synonym">Pyrus baccata</name>
    <dbReference type="NCBI Taxonomy" id="106549"/>
    <lineage>
        <taxon>Eukaryota</taxon>
        <taxon>Viridiplantae</taxon>
        <taxon>Streptophyta</taxon>
        <taxon>Embryophyta</taxon>
        <taxon>Tracheophyta</taxon>
        <taxon>Spermatophyta</taxon>
        <taxon>Magnoliopsida</taxon>
        <taxon>eudicotyledons</taxon>
        <taxon>Gunneridae</taxon>
        <taxon>Pentapetalae</taxon>
        <taxon>rosids</taxon>
        <taxon>fabids</taxon>
        <taxon>Rosales</taxon>
        <taxon>Rosaceae</taxon>
        <taxon>Amygdaloideae</taxon>
        <taxon>Maleae</taxon>
        <taxon>Malus</taxon>
    </lineage>
</organism>
<keyword evidence="1" id="KW-0547">Nucleotide-binding</keyword>
<dbReference type="InterPro" id="IPR001245">
    <property type="entry name" value="Ser-Thr/Tyr_kinase_cat_dom"/>
</dbReference>
<dbReference type="GO" id="GO:0005524">
    <property type="term" value="F:ATP binding"/>
    <property type="evidence" value="ECO:0007669"/>
    <property type="project" value="UniProtKB-KW"/>
</dbReference>
<evidence type="ECO:0000256" key="1">
    <source>
        <dbReference type="ARBA" id="ARBA00022741"/>
    </source>
</evidence>